<gene>
    <name evidence="1" type="ORF">H9726_07955</name>
</gene>
<reference evidence="1" key="1">
    <citation type="journal article" date="2021" name="PeerJ">
        <title>Extensive microbial diversity within the chicken gut microbiome revealed by metagenomics and culture.</title>
        <authorList>
            <person name="Gilroy R."/>
            <person name="Ravi A."/>
            <person name="Getino M."/>
            <person name="Pursley I."/>
            <person name="Horton D.L."/>
            <person name="Alikhan N.F."/>
            <person name="Baker D."/>
            <person name="Gharbi K."/>
            <person name="Hall N."/>
            <person name="Watson M."/>
            <person name="Adriaenssens E.M."/>
            <person name="Foster-Nyarko E."/>
            <person name="Jarju S."/>
            <person name="Secka A."/>
            <person name="Antonio M."/>
            <person name="Oren A."/>
            <person name="Chaudhuri R.R."/>
            <person name="La Ragione R."/>
            <person name="Hildebrand F."/>
            <person name="Pallen M.J."/>
        </authorList>
    </citation>
    <scope>NUCLEOTIDE SEQUENCE</scope>
    <source>
        <strain evidence="1">CHK192-19661</strain>
    </source>
</reference>
<dbReference type="Proteomes" id="UP000824025">
    <property type="component" value="Unassembled WGS sequence"/>
</dbReference>
<dbReference type="SUPFAM" id="SSF53474">
    <property type="entry name" value="alpha/beta-Hydrolases"/>
    <property type="match status" value="1"/>
</dbReference>
<organism evidence="1 2">
    <name type="scientific">Candidatus Borkfalkia avicola</name>
    <dbReference type="NCBI Taxonomy" id="2838503"/>
    <lineage>
        <taxon>Bacteria</taxon>
        <taxon>Bacillati</taxon>
        <taxon>Bacillota</taxon>
        <taxon>Clostridia</taxon>
        <taxon>Christensenellales</taxon>
        <taxon>Christensenellaceae</taxon>
        <taxon>Candidatus Borkfalkia</taxon>
    </lineage>
</organism>
<name>A0A9D2IJ30_9FIRM</name>
<evidence type="ECO:0008006" key="3">
    <source>
        <dbReference type="Google" id="ProtNLM"/>
    </source>
</evidence>
<dbReference type="EMBL" id="DXCF01000042">
    <property type="protein sequence ID" value="HIZ10406.1"/>
    <property type="molecule type" value="Genomic_DNA"/>
</dbReference>
<reference evidence="1" key="2">
    <citation type="submission" date="2021-04" db="EMBL/GenBank/DDBJ databases">
        <authorList>
            <person name="Gilroy R."/>
        </authorList>
    </citation>
    <scope>NUCLEOTIDE SEQUENCE</scope>
    <source>
        <strain evidence="1">CHK192-19661</strain>
    </source>
</reference>
<dbReference type="AlphaFoldDB" id="A0A9D2IJ30"/>
<comment type="caution">
    <text evidence="1">The sequence shown here is derived from an EMBL/GenBank/DDBJ whole genome shotgun (WGS) entry which is preliminary data.</text>
</comment>
<sequence>MELNKIRIDGIPSVLWGKPGDKMIIAAHGSRSSKIDDCIWVLAEEATAKGYQVLSFDLPQHGERVYETEFIMPDECVRELKTMYSFAADQNKAVSVFGCSMGAYFELLAFADEKIERAWFLSPVTDMERIIRNLMKYCRITEKEFRERVKVENDIEPLYFPYYAYVKEHPIKSWDHKTFILRGENDALCEYTYVKRFADRFGCELTEQKGGEHWFHTASELDFFRKWLQKRLF</sequence>
<evidence type="ECO:0000313" key="2">
    <source>
        <dbReference type="Proteomes" id="UP000824025"/>
    </source>
</evidence>
<accession>A0A9D2IJ30</accession>
<dbReference type="Gene3D" id="3.40.50.1820">
    <property type="entry name" value="alpha/beta hydrolase"/>
    <property type="match status" value="1"/>
</dbReference>
<protein>
    <recommendedName>
        <fullName evidence="3">Alpha/beta hydrolase</fullName>
    </recommendedName>
</protein>
<proteinExistence type="predicted"/>
<dbReference type="InterPro" id="IPR029058">
    <property type="entry name" value="AB_hydrolase_fold"/>
</dbReference>
<evidence type="ECO:0000313" key="1">
    <source>
        <dbReference type="EMBL" id="HIZ10406.1"/>
    </source>
</evidence>